<keyword evidence="2" id="KW-0808">Transferase</keyword>
<dbReference type="InterPro" id="IPR043129">
    <property type="entry name" value="ATPase_NBD"/>
</dbReference>
<keyword evidence="2" id="KW-0418">Kinase</keyword>
<evidence type="ECO:0000313" key="2">
    <source>
        <dbReference type="EMBL" id="XDU73275.1"/>
    </source>
</evidence>
<dbReference type="CDD" id="cd24070">
    <property type="entry name" value="ASKHA_NBD_ROK_AlsK"/>
    <property type="match status" value="1"/>
</dbReference>
<sequence>MQHFLGVDIGGTNTRLMLMDENQNFQGYQKVATQSWAGLSDPLNGLQQLISDYLHQVGKTLQVARIMLGLPGILSRDRQTVLSLPFIPSLDDQPVAVLLSDRLGLPVVMDKDVNHLMWWDLTRLPQLPDVAVGLYLGTGMGNSLWLNRDFYHGAHGAAGELGHIPLAGNPAFCPCGKTGCVETLTSGNWLAGWKRQHAANTAFEQVFAIYGEHPDLLEFVERLGRTIATEMNILDPQILILGGGVLSMAGFPLTRLEQQIRSHLRGPQPANGLKIVLSGVTDETGCRGACLAAQRDFHRFEPTDQRGEPLGSGIEMPVRRKA</sequence>
<organism evidence="2">
    <name type="scientific">Rouxiella sp. WC2420</name>
    <dbReference type="NCBI Taxonomy" id="3234145"/>
    <lineage>
        <taxon>Bacteria</taxon>
        <taxon>Pseudomonadati</taxon>
        <taxon>Pseudomonadota</taxon>
        <taxon>Gammaproteobacteria</taxon>
        <taxon>Enterobacterales</taxon>
        <taxon>Yersiniaceae</taxon>
        <taxon>Rouxiella</taxon>
    </lineage>
</organism>
<reference evidence="2" key="1">
    <citation type="submission" date="2024-07" db="EMBL/GenBank/DDBJ databases">
        <authorList>
            <person name="Biller S.J."/>
        </authorList>
    </citation>
    <scope>NUCLEOTIDE SEQUENCE</scope>
    <source>
        <strain evidence="2">WC2420</strain>
    </source>
</reference>
<dbReference type="EC" id="2.7.1.55" evidence="2"/>
<dbReference type="AlphaFoldDB" id="A0AB39VSD1"/>
<dbReference type="SUPFAM" id="SSF53067">
    <property type="entry name" value="Actin-like ATPase domain"/>
    <property type="match status" value="1"/>
</dbReference>
<dbReference type="PANTHER" id="PTHR18964">
    <property type="entry name" value="ROK (REPRESSOR, ORF, KINASE) FAMILY"/>
    <property type="match status" value="1"/>
</dbReference>
<dbReference type="PANTHER" id="PTHR18964:SF174">
    <property type="entry name" value="D-ALLOSE KINASE-RELATED"/>
    <property type="match status" value="1"/>
</dbReference>
<dbReference type="Gene3D" id="3.30.420.40">
    <property type="match status" value="2"/>
</dbReference>
<dbReference type="GO" id="GO:0008787">
    <property type="term" value="F:D-allose kinase activity"/>
    <property type="evidence" value="ECO:0007669"/>
    <property type="project" value="UniProtKB-EC"/>
</dbReference>
<dbReference type="EMBL" id="CP165628">
    <property type="protein sequence ID" value="XDU73275.1"/>
    <property type="molecule type" value="Genomic_DNA"/>
</dbReference>
<name>A0AB39VSD1_9GAMM</name>
<dbReference type="NCBIfam" id="NF007251">
    <property type="entry name" value="PRK09698.1"/>
    <property type="match status" value="1"/>
</dbReference>
<gene>
    <name evidence="2" type="primary">alsK</name>
    <name evidence="2" type="ORF">AB3G37_03950</name>
</gene>
<protein>
    <submittedName>
        <fullName evidence="2">Allose kinase</fullName>
        <ecNumber evidence="2">2.7.1.55</ecNumber>
    </submittedName>
</protein>
<proteinExistence type="predicted"/>
<dbReference type="InterPro" id="IPR000600">
    <property type="entry name" value="ROK"/>
</dbReference>
<evidence type="ECO:0000256" key="1">
    <source>
        <dbReference type="SAM" id="MobiDB-lite"/>
    </source>
</evidence>
<dbReference type="RefSeq" id="WP_369789767.1">
    <property type="nucleotide sequence ID" value="NZ_CP165628.1"/>
</dbReference>
<dbReference type="Pfam" id="PF00480">
    <property type="entry name" value="ROK"/>
    <property type="match status" value="1"/>
</dbReference>
<accession>A0AB39VSD1</accession>
<feature type="region of interest" description="Disordered" evidence="1">
    <location>
        <begin position="302"/>
        <end position="322"/>
    </location>
</feature>